<dbReference type="Gene3D" id="3.90.1720.10">
    <property type="entry name" value="endopeptidase domain like (from Nostoc punctiforme)"/>
    <property type="match status" value="1"/>
</dbReference>
<dbReference type="InterPro" id="IPR051794">
    <property type="entry name" value="PG_Endopeptidase_C40"/>
</dbReference>
<reference evidence="6 7" key="1">
    <citation type="submission" date="2020-11" db="EMBL/GenBank/DDBJ databases">
        <title>Arthrobacter antarcticus sp. nov., isolated from Antarctic Soil.</title>
        <authorList>
            <person name="Li J."/>
        </authorList>
    </citation>
    <scope>NUCLEOTIDE SEQUENCE [LARGE SCALE GENOMIC DNA]</scope>
    <source>
        <strain evidence="6 7">Z1-20</strain>
    </source>
</reference>
<dbReference type="GO" id="GO:0006508">
    <property type="term" value="P:proteolysis"/>
    <property type="evidence" value="ECO:0007669"/>
    <property type="project" value="UniProtKB-KW"/>
</dbReference>
<evidence type="ECO:0000259" key="5">
    <source>
        <dbReference type="PROSITE" id="PS51935"/>
    </source>
</evidence>
<accession>A0A931CND2</accession>
<gene>
    <name evidence="6" type="ORF">IV500_09805</name>
</gene>
<dbReference type="EMBL" id="JADNYM010000011">
    <property type="protein sequence ID" value="MBG0739680.1"/>
    <property type="molecule type" value="Genomic_DNA"/>
</dbReference>
<organism evidence="6 7">
    <name type="scientific">Arthrobacter terrae</name>
    <dbReference type="NCBI Taxonomy" id="2935737"/>
    <lineage>
        <taxon>Bacteria</taxon>
        <taxon>Bacillati</taxon>
        <taxon>Actinomycetota</taxon>
        <taxon>Actinomycetes</taxon>
        <taxon>Micrococcales</taxon>
        <taxon>Micrococcaceae</taxon>
        <taxon>Arthrobacter</taxon>
    </lineage>
</organism>
<dbReference type="PANTHER" id="PTHR47359:SF3">
    <property type="entry name" value="NLP_P60 DOMAIN-CONTAINING PROTEIN-RELATED"/>
    <property type="match status" value="1"/>
</dbReference>
<evidence type="ECO:0000256" key="3">
    <source>
        <dbReference type="ARBA" id="ARBA00022801"/>
    </source>
</evidence>
<evidence type="ECO:0000256" key="1">
    <source>
        <dbReference type="ARBA" id="ARBA00007074"/>
    </source>
</evidence>
<evidence type="ECO:0000313" key="7">
    <source>
        <dbReference type="Proteomes" id="UP000655366"/>
    </source>
</evidence>
<comment type="similarity">
    <text evidence="1">Belongs to the peptidase C40 family.</text>
</comment>
<dbReference type="InterPro" id="IPR000064">
    <property type="entry name" value="NLP_P60_dom"/>
</dbReference>
<comment type="caution">
    <text evidence="6">The sequence shown here is derived from an EMBL/GenBank/DDBJ whole genome shotgun (WGS) entry which is preliminary data.</text>
</comment>
<dbReference type="Pfam" id="PF00877">
    <property type="entry name" value="NLPC_P60"/>
    <property type="match status" value="1"/>
</dbReference>
<keyword evidence="3" id="KW-0378">Hydrolase</keyword>
<name>A0A931CND2_9MICC</name>
<dbReference type="SUPFAM" id="SSF54001">
    <property type="entry name" value="Cysteine proteinases"/>
    <property type="match status" value="1"/>
</dbReference>
<sequence>MYGGRVTPIRIRQLTSQALGEASVVSSINTLGRHRAATATTNPLSAVSKAVSSNAGTVGRQAAVIAAASGLILSIGLPAQASETGRVTSDASASVQVAPLSITAPATASVSFARPAVSSTPAVVPVAPVATVAAAADNVAAVAPTAPAAPVAAVVVAPTATVAAQPAAAAKVQAPAPAAPAVGSGHSGVAAAAYGGIGHPYVWGGNTPSGWDCSGFVQWAYAQAGISLPRTNQWNGMVQTSNPQPGDLVVQNGGVHVGIYVGNGMVISALNPSDGTVLLPATATGTSVFYTLP</sequence>
<evidence type="ECO:0000313" key="6">
    <source>
        <dbReference type="EMBL" id="MBG0739680.1"/>
    </source>
</evidence>
<protein>
    <submittedName>
        <fullName evidence="6">C40 family peptidase</fullName>
    </submittedName>
</protein>
<keyword evidence="4" id="KW-0788">Thiol protease</keyword>
<keyword evidence="7" id="KW-1185">Reference proteome</keyword>
<feature type="domain" description="NlpC/P60" evidence="5">
    <location>
        <begin position="183"/>
        <end position="293"/>
    </location>
</feature>
<dbReference type="PANTHER" id="PTHR47359">
    <property type="entry name" value="PEPTIDOGLYCAN DL-ENDOPEPTIDASE CWLO"/>
    <property type="match status" value="1"/>
</dbReference>
<dbReference type="AlphaFoldDB" id="A0A931CND2"/>
<keyword evidence="2" id="KW-0645">Protease</keyword>
<dbReference type="InterPro" id="IPR038765">
    <property type="entry name" value="Papain-like_cys_pep_sf"/>
</dbReference>
<dbReference type="GO" id="GO:0008234">
    <property type="term" value="F:cysteine-type peptidase activity"/>
    <property type="evidence" value="ECO:0007669"/>
    <property type="project" value="UniProtKB-KW"/>
</dbReference>
<evidence type="ECO:0000256" key="2">
    <source>
        <dbReference type="ARBA" id="ARBA00022670"/>
    </source>
</evidence>
<proteinExistence type="inferred from homology"/>
<dbReference type="Proteomes" id="UP000655366">
    <property type="component" value="Unassembled WGS sequence"/>
</dbReference>
<dbReference type="PROSITE" id="PS51935">
    <property type="entry name" value="NLPC_P60"/>
    <property type="match status" value="1"/>
</dbReference>
<evidence type="ECO:0000256" key="4">
    <source>
        <dbReference type="ARBA" id="ARBA00022807"/>
    </source>
</evidence>